<organism evidence="1 2">
    <name type="scientific">Xylaria curta</name>
    <dbReference type="NCBI Taxonomy" id="42375"/>
    <lineage>
        <taxon>Eukaryota</taxon>
        <taxon>Fungi</taxon>
        <taxon>Dikarya</taxon>
        <taxon>Ascomycota</taxon>
        <taxon>Pezizomycotina</taxon>
        <taxon>Sordariomycetes</taxon>
        <taxon>Xylariomycetidae</taxon>
        <taxon>Xylariales</taxon>
        <taxon>Xylariaceae</taxon>
        <taxon>Xylaria</taxon>
    </lineage>
</organism>
<keyword evidence="2" id="KW-1185">Reference proteome</keyword>
<reference evidence="1" key="1">
    <citation type="submission" date="2022-10" db="EMBL/GenBank/DDBJ databases">
        <title>Genome Sequence of Xylaria curta.</title>
        <authorList>
            <person name="Buettner E."/>
        </authorList>
    </citation>
    <scope>NUCLEOTIDE SEQUENCE</scope>
    <source>
        <strain evidence="1">Babe10</strain>
    </source>
</reference>
<evidence type="ECO:0000313" key="2">
    <source>
        <dbReference type="Proteomes" id="UP001143856"/>
    </source>
</evidence>
<dbReference type="Proteomes" id="UP001143856">
    <property type="component" value="Unassembled WGS sequence"/>
</dbReference>
<protein>
    <submittedName>
        <fullName evidence="1">Uncharacterized protein</fullName>
    </submittedName>
</protein>
<dbReference type="EMBL" id="JAPDGR010005590">
    <property type="protein sequence ID" value="KAJ2965478.1"/>
    <property type="molecule type" value="Genomic_DNA"/>
</dbReference>
<evidence type="ECO:0000313" key="1">
    <source>
        <dbReference type="EMBL" id="KAJ2965478.1"/>
    </source>
</evidence>
<accession>A0ACC1MGV2</accession>
<comment type="caution">
    <text evidence="1">The sequence shown here is derived from an EMBL/GenBank/DDBJ whole genome shotgun (WGS) entry which is preliminary data.</text>
</comment>
<name>A0ACC1MGV2_9PEZI</name>
<proteinExistence type="predicted"/>
<gene>
    <name evidence="1" type="ORF">NUW58_g10876</name>
</gene>
<sequence>MLWGRAADSSLVGRKAVILIGLSGTLISSLGFGFSTTFYQALLFRSLGGITNGNTGVLRTMISETIREKKYQSRAFLLLPMTFNIGVIIGPILGGLLSDPAGSYPSTFGDVEFFKRFPYATPNIVSAMFLGMALLLCWLMLEEVCVTYLPRFRMMVADASDSQLSRRQSRCRDHLGTQIEEMVPTKKRLYSLHSASLARHEL</sequence>